<dbReference type="GO" id="GO:0016491">
    <property type="term" value="F:oxidoreductase activity"/>
    <property type="evidence" value="ECO:0007669"/>
    <property type="project" value="InterPro"/>
</dbReference>
<reference evidence="2 3" key="1">
    <citation type="submission" date="2016-10" db="EMBL/GenBank/DDBJ databases">
        <authorList>
            <person name="de Groot N.N."/>
        </authorList>
    </citation>
    <scope>NUCLEOTIDE SEQUENCE [LARGE SCALE GENOMIC DNA]</scope>
    <source>
        <strain evidence="2 3">RK1</strain>
    </source>
</reference>
<feature type="domain" description="NADP-dependent oxidoreductase" evidence="1">
    <location>
        <begin position="59"/>
        <end position="365"/>
    </location>
</feature>
<protein>
    <submittedName>
        <fullName evidence="2">D-threo-aldose 1-dehydrogenase</fullName>
    </submittedName>
</protein>
<proteinExistence type="predicted"/>
<dbReference type="EMBL" id="FOQO01000011">
    <property type="protein sequence ID" value="SFJ62251.1"/>
    <property type="molecule type" value="Genomic_DNA"/>
</dbReference>
<dbReference type="InterPro" id="IPR019546">
    <property type="entry name" value="TAT_signal_bac_arc"/>
</dbReference>
<dbReference type="InterPro" id="IPR020471">
    <property type="entry name" value="AKR"/>
</dbReference>
<dbReference type="AlphaFoldDB" id="A0A1I3SXF5"/>
<dbReference type="OrthoDB" id="9773828at2"/>
<dbReference type="InterPro" id="IPR036812">
    <property type="entry name" value="NAD(P)_OxRdtase_dom_sf"/>
</dbReference>
<dbReference type="CDD" id="cd19152">
    <property type="entry name" value="AKR_AKR15A"/>
    <property type="match status" value="1"/>
</dbReference>
<dbReference type="SUPFAM" id="SSF51430">
    <property type="entry name" value="NAD(P)-linked oxidoreductase"/>
    <property type="match status" value="1"/>
</dbReference>
<keyword evidence="3" id="KW-1185">Reference proteome</keyword>
<dbReference type="Gene3D" id="3.20.20.100">
    <property type="entry name" value="NADP-dependent oxidoreductase domain"/>
    <property type="match status" value="1"/>
</dbReference>
<dbReference type="PANTHER" id="PTHR42686">
    <property type="entry name" value="GH17980P-RELATED"/>
    <property type="match status" value="1"/>
</dbReference>
<dbReference type="PROSITE" id="PS51318">
    <property type="entry name" value="TAT"/>
    <property type="match status" value="1"/>
</dbReference>
<evidence type="ECO:0000313" key="3">
    <source>
        <dbReference type="Proteomes" id="UP000198670"/>
    </source>
</evidence>
<accession>A0A1I3SXF5</accession>
<evidence type="ECO:0000259" key="1">
    <source>
        <dbReference type="Pfam" id="PF00248"/>
    </source>
</evidence>
<dbReference type="GO" id="GO:0005829">
    <property type="term" value="C:cytosol"/>
    <property type="evidence" value="ECO:0007669"/>
    <property type="project" value="TreeGrafter"/>
</dbReference>
<dbReference type="RefSeq" id="WP_090630401.1">
    <property type="nucleotide sequence ID" value="NZ_FOQO01000011.1"/>
</dbReference>
<dbReference type="Pfam" id="PF00248">
    <property type="entry name" value="Aldo_ket_red"/>
    <property type="match status" value="1"/>
</dbReference>
<dbReference type="PANTHER" id="PTHR42686:SF1">
    <property type="entry name" value="GH17980P-RELATED"/>
    <property type="match status" value="1"/>
</dbReference>
<name>A0A1I3SXF5_9SPHI</name>
<dbReference type="InterPro" id="IPR023210">
    <property type="entry name" value="NADP_OxRdtase_dom"/>
</dbReference>
<evidence type="ECO:0000313" key="2">
    <source>
        <dbReference type="EMBL" id="SFJ62251.1"/>
    </source>
</evidence>
<dbReference type="NCBIfam" id="TIGR01409">
    <property type="entry name" value="TAT_signal_seq"/>
    <property type="match status" value="1"/>
</dbReference>
<organism evidence="2 3">
    <name type="scientific">Parapedobacter indicus</name>
    <dbReference type="NCBI Taxonomy" id="1477437"/>
    <lineage>
        <taxon>Bacteria</taxon>
        <taxon>Pseudomonadati</taxon>
        <taxon>Bacteroidota</taxon>
        <taxon>Sphingobacteriia</taxon>
        <taxon>Sphingobacteriales</taxon>
        <taxon>Sphingobacteriaceae</taxon>
        <taxon>Parapedobacter</taxon>
    </lineage>
</organism>
<dbReference type="InterPro" id="IPR006311">
    <property type="entry name" value="TAT_signal"/>
</dbReference>
<dbReference type="STRING" id="1477437.SAMN05444682_111185"/>
<dbReference type="Proteomes" id="UP000198670">
    <property type="component" value="Unassembled WGS sequence"/>
</dbReference>
<sequence length="378" mass="41627">MTTRRTFIQQAAVMAATGAVLAPEQASAILHRNRSQTTPKEHQAMSILSNNVTFPQNYGLGGVGPGNGWHTNTNAQINQTLEAAWEAGVRYYDTSPFYGYGLSERRFGHFLFEKDRSEYLLSTKIGRIFEADPTFEPGSAGLWKGPLNFKFRYDYSADGVKRSIEDSLQRLGLSSIDIVFVHDLSPDNGDLGDQWTEQFDVATKGAFPALTKMREEGIIKGWGLGVNRPQPILKALEVADPDVMLVAIQYTLFEHEDALKNLFPAMAAKKVKAVIGGPLNGGFAAGLDRWNYGPGLPKDMVEKRNRIKAIADPYKVSLSTVALQFAAQHPVVAAVIPGASRPEQVKENVQSFHTDIPAELWKTLKDEKLIHPDCPVGT</sequence>
<gene>
    <name evidence="2" type="ORF">SAMN05444682_111185</name>
</gene>